<evidence type="ECO:0000256" key="17">
    <source>
        <dbReference type="ARBA" id="ARBA00049295"/>
    </source>
</evidence>
<feature type="binding site" evidence="18">
    <location>
        <position position="274"/>
    </location>
    <ligand>
        <name>GTP</name>
        <dbReference type="ChEBI" id="CHEBI:37565"/>
    </ligand>
</feature>
<feature type="binding site" evidence="18">
    <location>
        <position position="354"/>
    </location>
    <ligand>
        <name>GTP</name>
        <dbReference type="ChEBI" id="CHEBI:37565"/>
    </ligand>
</feature>
<dbReference type="EMBL" id="WMBA01000016">
    <property type="protein sequence ID" value="MTD54946.1"/>
    <property type="molecule type" value="Genomic_DNA"/>
</dbReference>
<evidence type="ECO:0000259" key="19">
    <source>
        <dbReference type="Pfam" id="PF00925"/>
    </source>
</evidence>
<comment type="similarity">
    <text evidence="5 18">In the N-terminal section; belongs to the DHBP synthase family.</text>
</comment>
<feature type="region of interest" description="DHBP synthase" evidence="18">
    <location>
        <begin position="1"/>
        <end position="198"/>
    </location>
</feature>
<dbReference type="EC" id="3.5.4.25" evidence="18"/>
<dbReference type="Proteomes" id="UP000440096">
    <property type="component" value="Unassembled WGS sequence"/>
</dbReference>
<feature type="binding site" evidence="18">
    <location>
        <position position="161"/>
    </location>
    <ligand>
        <name>D-ribulose 5-phosphate</name>
        <dbReference type="ChEBI" id="CHEBI:58121"/>
    </ligand>
</feature>
<evidence type="ECO:0000256" key="8">
    <source>
        <dbReference type="ARBA" id="ARBA00022741"/>
    </source>
</evidence>
<feature type="domain" description="GTP cyclohydrolase II" evidence="19">
    <location>
        <begin position="208"/>
        <end position="374"/>
    </location>
</feature>
<evidence type="ECO:0000256" key="6">
    <source>
        <dbReference type="ARBA" id="ARBA00022619"/>
    </source>
</evidence>
<keyword evidence="9 18" id="KW-0378">Hydrolase</keyword>
<evidence type="ECO:0000256" key="16">
    <source>
        <dbReference type="ARBA" id="ARBA00043932"/>
    </source>
</evidence>
<comment type="cofactor">
    <cofactor evidence="18">
        <name>Zn(2+)</name>
        <dbReference type="ChEBI" id="CHEBI:29105"/>
    </cofactor>
    <text evidence="18">Binds 1 zinc ion per subunit.</text>
</comment>
<comment type="caution">
    <text evidence="20">The sequence shown here is derived from an EMBL/GenBank/DDBJ whole genome shotgun (WGS) entry which is preliminary data.</text>
</comment>
<keyword evidence="11 18" id="KW-0460">Magnesium</keyword>
<evidence type="ECO:0000313" key="20">
    <source>
        <dbReference type="EMBL" id="MTD54946.1"/>
    </source>
</evidence>
<feature type="binding site" evidence="18">
    <location>
        <position position="319"/>
    </location>
    <ligand>
        <name>GTP</name>
        <dbReference type="ChEBI" id="CHEBI:37565"/>
    </ligand>
</feature>
<dbReference type="EC" id="4.1.99.12" evidence="18"/>
<feature type="binding site" evidence="18">
    <location>
        <begin position="253"/>
        <end position="257"/>
    </location>
    <ligand>
        <name>GTP</name>
        <dbReference type="ChEBI" id="CHEBI:37565"/>
    </ligand>
</feature>
<evidence type="ECO:0000256" key="12">
    <source>
        <dbReference type="ARBA" id="ARBA00023134"/>
    </source>
</evidence>
<evidence type="ECO:0000256" key="14">
    <source>
        <dbReference type="ARBA" id="ARBA00023239"/>
    </source>
</evidence>
<keyword evidence="8 18" id="KW-0547">Nucleotide-binding</keyword>
<feature type="binding site" evidence="18">
    <location>
        <position position="359"/>
    </location>
    <ligand>
        <name>GTP</name>
        <dbReference type="ChEBI" id="CHEBI:37565"/>
    </ligand>
</feature>
<comment type="cofactor">
    <cofactor evidence="18">
        <name>Mg(2+)</name>
        <dbReference type="ChEBI" id="CHEBI:18420"/>
    </cofactor>
    <cofactor evidence="18">
        <name>Mn(2+)</name>
        <dbReference type="ChEBI" id="CHEBI:29035"/>
    </cofactor>
    <text evidence="18">Binds 2 divalent metal cations per subunit. Magnesium or manganese.</text>
</comment>
<evidence type="ECO:0000256" key="9">
    <source>
        <dbReference type="ARBA" id="ARBA00022801"/>
    </source>
</evidence>
<feature type="binding site" evidence="18">
    <location>
        <position position="269"/>
    </location>
    <ligand>
        <name>Zn(2+)</name>
        <dbReference type="ChEBI" id="CHEBI:29105"/>
        <note>catalytic</note>
    </ligand>
</feature>
<dbReference type="InterPro" id="IPR032677">
    <property type="entry name" value="GTP_cyclohydro_II"/>
</dbReference>
<dbReference type="RefSeq" id="WP_154757146.1">
    <property type="nucleotide sequence ID" value="NZ_WMBA01000016.1"/>
</dbReference>
<evidence type="ECO:0000256" key="18">
    <source>
        <dbReference type="HAMAP-Rule" id="MF_01283"/>
    </source>
</evidence>
<comment type="similarity">
    <text evidence="18">In the C-terminal section; belongs to the GTP cyclohydrolase II family.</text>
</comment>
<dbReference type="GO" id="GO:0030145">
    <property type="term" value="F:manganese ion binding"/>
    <property type="evidence" value="ECO:0007669"/>
    <property type="project" value="UniProtKB-UniRule"/>
</dbReference>
<feature type="binding site" evidence="18">
    <location>
        <begin position="297"/>
        <end position="299"/>
    </location>
    <ligand>
        <name>GTP</name>
        <dbReference type="ChEBI" id="CHEBI:37565"/>
    </ligand>
</feature>
<proteinExistence type="inferred from homology"/>
<dbReference type="InterPro" id="IPR016299">
    <property type="entry name" value="Riboflavin_synth_RibBA"/>
</dbReference>
<comment type="function">
    <text evidence="16 18">Catalyzes the conversion of GTP to 2,5-diamino-6-ribosylamino-4(3H)-pyrimidinone 5'-phosphate (DARP), formate and pyrophosphate.</text>
</comment>
<dbReference type="PANTHER" id="PTHR21327:SF18">
    <property type="entry name" value="3,4-DIHYDROXY-2-BUTANONE 4-PHOSPHATE SYNTHASE"/>
    <property type="match status" value="1"/>
</dbReference>
<comment type="pathway">
    <text evidence="4 18">Cofactor biosynthesis; riboflavin biosynthesis; 2-hydroxy-3-oxobutyl phosphate from D-ribulose 5-phosphate: step 1/1.</text>
</comment>
<keyword evidence="6 18" id="KW-0686">Riboflavin biosynthesis</keyword>
<dbReference type="HAMAP" id="MF_00179">
    <property type="entry name" value="RibA"/>
    <property type="match status" value="1"/>
</dbReference>
<keyword evidence="14 18" id="KW-0456">Lyase</keyword>
<dbReference type="Gene3D" id="3.40.50.10990">
    <property type="entry name" value="GTP cyclohydrolase II"/>
    <property type="match status" value="1"/>
</dbReference>
<evidence type="ECO:0000256" key="10">
    <source>
        <dbReference type="ARBA" id="ARBA00022833"/>
    </source>
</evidence>
<evidence type="ECO:0000256" key="2">
    <source>
        <dbReference type="ARBA" id="ARBA00002284"/>
    </source>
</evidence>
<dbReference type="GO" id="GO:0009231">
    <property type="term" value="P:riboflavin biosynthetic process"/>
    <property type="evidence" value="ECO:0007669"/>
    <property type="project" value="UniProtKB-UniRule"/>
</dbReference>
<evidence type="ECO:0000256" key="3">
    <source>
        <dbReference type="ARBA" id="ARBA00004853"/>
    </source>
</evidence>
<evidence type="ECO:0000256" key="13">
    <source>
        <dbReference type="ARBA" id="ARBA00023211"/>
    </source>
</evidence>
<keyword evidence="10 18" id="KW-0862">Zinc</keyword>
<dbReference type="AlphaFoldDB" id="A0A6N7Z632"/>
<feature type="region of interest" description="GTP cyclohydrolase II" evidence="18">
    <location>
        <begin position="199"/>
        <end position="410"/>
    </location>
</feature>
<comment type="pathway">
    <text evidence="3 18">Cofactor biosynthesis; riboflavin biosynthesis; 5-amino-6-(D-ribitylamino)uracil from GTP: step 1/4.</text>
</comment>
<dbReference type="NCBIfam" id="TIGR00506">
    <property type="entry name" value="ribB"/>
    <property type="match status" value="1"/>
</dbReference>
<dbReference type="GO" id="GO:0000287">
    <property type="term" value="F:magnesium ion binding"/>
    <property type="evidence" value="ECO:0007669"/>
    <property type="project" value="UniProtKB-UniRule"/>
</dbReference>
<dbReference type="InterPro" id="IPR000926">
    <property type="entry name" value="RibA"/>
</dbReference>
<dbReference type="FunFam" id="3.40.50.10990:FF:000001">
    <property type="entry name" value="Riboflavin biosynthesis protein RibBA"/>
    <property type="match status" value="1"/>
</dbReference>
<dbReference type="GO" id="GO:0003935">
    <property type="term" value="F:GTP cyclohydrolase II activity"/>
    <property type="evidence" value="ECO:0007669"/>
    <property type="project" value="UniProtKB-UniRule"/>
</dbReference>
<feature type="site" description="Essential for DHBP synthase activity" evidence="18">
    <location>
        <position position="161"/>
    </location>
</feature>
<dbReference type="NCBIfam" id="TIGR00505">
    <property type="entry name" value="ribA"/>
    <property type="match status" value="1"/>
</dbReference>
<reference evidence="20 21" key="1">
    <citation type="submission" date="2019-11" db="EMBL/GenBank/DDBJ databases">
        <title>Draft genome of Amycolatopsis RM579.</title>
        <authorList>
            <person name="Duangmal K."/>
            <person name="Mingma R."/>
        </authorList>
    </citation>
    <scope>NUCLEOTIDE SEQUENCE [LARGE SCALE GENOMIC DNA]</scope>
    <source>
        <strain evidence="20 21">RM579</strain>
    </source>
</reference>
<feature type="active site" description="Nucleophile; for GTP cyclohydrolase activity" evidence="18">
    <location>
        <position position="333"/>
    </location>
</feature>
<dbReference type="InterPro" id="IPR000422">
    <property type="entry name" value="DHBP_synthase_RibB"/>
</dbReference>
<protein>
    <recommendedName>
        <fullName evidence="18">Riboflavin biosynthesis protein RibBA</fullName>
    </recommendedName>
    <domain>
        <recommendedName>
            <fullName evidence="18">3,4-dihydroxy-2-butanone 4-phosphate synthase</fullName>
            <shortName evidence="18">DHBP synthase</shortName>
            <ecNumber evidence="18">4.1.99.12</ecNumber>
        </recommendedName>
    </domain>
    <domain>
        <recommendedName>
            <fullName evidence="18">GTP cyclohydrolase-2</fullName>
            <ecNumber evidence="18">3.5.4.25</ecNumber>
        </recommendedName>
        <alternativeName>
            <fullName evidence="18">GTP cyclohydrolase II</fullName>
        </alternativeName>
    </domain>
</protein>
<dbReference type="UniPathway" id="UPA00275">
    <property type="reaction ID" value="UER00399"/>
</dbReference>
<keyword evidence="21" id="KW-1185">Reference proteome</keyword>
<feature type="active site" description="Proton acceptor; for GTP cyclohydrolase activity" evidence="18">
    <location>
        <position position="331"/>
    </location>
</feature>
<dbReference type="GO" id="GO:0005829">
    <property type="term" value="C:cytosol"/>
    <property type="evidence" value="ECO:0007669"/>
    <property type="project" value="TreeGrafter"/>
</dbReference>
<feature type="binding site" evidence="18">
    <location>
        <position position="30"/>
    </location>
    <ligand>
        <name>D-ribulose 5-phosphate</name>
        <dbReference type="ChEBI" id="CHEBI:58121"/>
    </ligand>
</feature>
<evidence type="ECO:0000256" key="1">
    <source>
        <dbReference type="ARBA" id="ARBA00000141"/>
    </source>
</evidence>
<dbReference type="InterPro" id="IPR017945">
    <property type="entry name" value="DHBP_synth_RibB-like_a/b_dom"/>
</dbReference>
<dbReference type="InterPro" id="IPR036144">
    <property type="entry name" value="RibA-like_sf"/>
</dbReference>
<keyword evidence="7 18" id="KW-0479">Metal-binding</keyword>
<dbReference type="GO" id="GO:0008270">
    <property type="term" value="F:zinc ion binding"/>
    <property type="evidence" value="ECO:0007669"/>
    <property type="project" value="UniProtKB-UniRule"/>
</dbReference>
<evidence type="ECO:0000256" key="7">
    <source>
        <dbReference type="ARBA" id="ARBA00022723"/>
    </source>
</evidence>
<feature type="binding site" evidence="18">
    <location>
        <position position="258"/>
    </location>
    <ligand>
        <name>Zn(2+)</name>
        <dbReference type="ChEBI" id="CHEBI:29105"/>
        <note>catalytic</note>
    </ligand>
</feature>
<feature type="binding site" evidence="18">
    <location>
        <begin position="137"/>
        <end position="141"/>
    </location>
    <ligand>
        <name>D-ribulose 5-phosphate</name>
        <dbReference type="ChEBI" id="CHEBI:58121"/>
    </ligand>
</feature>
<feature type="binding site" evidence="18">
    <location>
        <position position="271"/>
    </location>
    <ligand>
        <name>Zn(2+)</name>
        <dbReference type="ChEBI" id="CHEBI:29105"/>
        <note>catalytic</note>
    </ligand>
</feature>
<evidence type="ECO:0000256" key="4">
    <source>
        <dbReference type="ARBA" id="ARBA00004904"/>
    </source>
</evidence>
<feature type="binding site" evidence="18">
    <location>
        <position position="26"/>
    </location>
    <ligand>
        <name>Mg(2+)</name>
        <dbReference type="ChEBI" id="CHEBI:18420"/>
        <label>1</label>
    </ligand>
</feature>
<feature type="binding site" evidence="18">
    <location>
        <position position="26"/>
    </location>
    <ligand>
        <name>Mg(2+)</name>
        <dbReference type="ChEBI" id="CHEBI:18420"/>
        <label>2</label>
    </ligand>
</feature>
<dbReference type="CDD" id="cd00641">
    <property type="entry name" value="GTP_cyclohydro2"/>
    <property type="match status" value="1"/>
</dbReference>
<evidence type="ECO:0000313" key="21">
    <source>
        <dbReference type="Proteomes" id="UP000440096"/>
    </source>
</evidence>
<organism evidence="20 21">
    <name type="scientific">Amycolatopsis pithecellobii</name>
    <dbReference type="NCBI Taxonomy" id="664692"/>
    <lineage>
        <taxon>Bacteria</taxon>
        <taxon>Bacillati</taxon>
        <taxon>Actinomycetota</taxon>
        <taxon>Actinomycetes</taxon>
        <taxon>Pseudonocardiales</taxon>
        <taxon>Pseudonocardiaceae</taxon>
        <taxon>Amycolatopsis</taxon>
    </lineage>
</organism>
<dbReference type="GO" id="GO:0005525">
    <property type="term" value="F:GTP binding"/>
    <property type="evidence" value="ECO:0007669"/>
    <property type="project" value="UniProtKB-KW"/>
</dbReference>
<comment type="catalytic activity">
    <reaction evidence="1 18">
        <text>D-ribulose 5-phosphate = (2S)-2-hydroxy-3-oxobutyl phosphate + formate + H(+)</text>
        <dbReference type="Rhea" id="RHEA:18457"/>
        <dbReference type="ChEBI" id="CHEBI:15378"/>
        <dbReference type="ChEBI" id="CHEBI:15740"/>
        <dbReference type="ChEBI" id="CHEBI:58121"/>
        <dbReference type="ChEBI" id="CHEBI:58830"/>
        <dbReference type="EC" id="4.1.99.12"/>
    </reaction>
</comment>
<evidence type="ECO:0000256" key="5">
    <source>
        <dbReference type="ARBA" id="ARBA00005520"/>
    </source>
</evidence>
<evidence type="ECO:0000256" key="11">
    <source>
        <dbReference type="ARBA" id="ARBA00022842"/>
    </source>
</evidence>
<dbReference type="Pfam" id="PF00926">
    <property type="entry name" value="DHBP_synthase"/>
    <property type="match status" value="1"/>
</dbReference>
<keyword evidence="13 18" id="KW-0464">Manganese</keyword>
<keyword evidence="12 18" id="KW-0342">GTP-binding</keyword>
<sequence>MQAVDNVVAALARGGMVVVADDDDRENEGDLVMAADAMTDADMVFYLRHGSGIVCATVTEERAGELDLPLMVQDNTDPHGTAFTVSVDHVSTGTGISAADRAATVRAVADPTTRPECLRRPGHVFPLRARQGGVLKRAGHTEASIDLLRLSGRREVGVITELVGVDGRALAGHELDRFAADHGLPLVRICDLVRHRRTSEQLVTRSGEATLPTGHGAFHAVAYRSATDNAEHLALVYGNLAAATSDGAAVLVRVHSECLTGDLFASARCDCGHQLQQSLARIAEAGVGVLVYLRGHEGRGIGLGHKLRAYALQDAGRDTVDANLDLGLPVDGREYGIGAAMLTDLGVHRIQLLTNNPHKYSGLRGYDLEIVGQIDVPPLVTSHNLAYLTTKRDRMGHRITLPARPSDSRL</sequence>
<dbReference type="SUPFAM" id="SSF55821">
    <property type="entry name" value="YrdC/RibB"/>
    <property type="match status" value="1"/>
</dbReference>
<dbReference type="SUPFAM" id="SSF142695">
    <property type="entry name" value="RibA-like"/>
    <property type="match status" value="1"/>
</dbReference>
<dbReference type="GO" id="GO:0008686">
    <property type="term" value="F:3,4-dihydroxy-2-butanone-4-phosphate synthase activity"/>
    <property type="evidence" value="ECO:0007669"/>
    <property type="project" value="UniProtKB-UniRule"/>
</dbReference>
<feature type="site" description="Essential for DHBP synthase activity" evidence="18">
    <location>
        <position position="123"/>
    </location>
</feature>
<feature type="binding site" evidence="18">
    <location>
        <position position="140"/>
    </location>
    <ligand>
        <name>Mg(2+)</name>
        <dbReference type="ChEBI" id="CHEBI:18420"/>
        <label>2</label>
    </ligand>
</feature>
<comment type="catalytic activity">
    <reaction evidence="17 18">
        <text>GTP + 4 H2O = 2,5-diamino-6-hydroxy-4-(5-phosphoribosylamino)-pyrimidine + formate + 2 phosphate + 3 H(+)</text>
        <dbReference type="Rhea" id="RHEA:23704"/>
        <dbReference type="ChEBI" id="CHEBI:15377"/>
        <dbReference type="ChEBI" id="CHEBI:15378"/>
        <dbReference type="ChEBI" id="CHEBI:15740"/>
        <dbReference type="ChEBI" id="CHEBI:37565"/>
        <dbReference type="ChEBI" id="CHEBI:43474"/>
        <dbReference type="ChEBI" id="CHEBI:58614"/>
        <dbReference type="EC" id="3.5.4.25"/>
    </reaction>
</comment>
<dbReference type="PIRSF" id="PIRSF001259">
    <property type="entry name" value="RibA"/>
    <property type="match status" value="1"/>
</dbReference>
<comment type="function">
    <text evidence="2 18">Catalyzes the conversion of D-ribulose 5-phosphate to formate and 3,4-dihydroxy-2-butanone 4-phosphate.</text>
</comment>
<name>A0A6N7Z632_9PSEU</name>
<gene>
    <name evidence="20" type="primary">ribA</name>
    <name evidence="18" type="synonym">ribBA</name>
    <name evidence="20" type="ORF">GKO32_13295</name>
</gene>
<dbReference type="NCBIfam" id="NF001591">
    <property type="entry name" value="PRK00393.1"/>
    <property type="match status" value="1"/>
</dbReference>
<dbReference type="Gene3D" id="3.90.870.10">
    <property type="entry name" value="DHBP synthase"/>
    <property type="match status" value="1"/>
</dbReference>
<dbReference type="PANTHER" id="PTHR21327">
    <property type="entry name" value="GTP CYCLOHYDROLASE II-RELATED"/>
    <property type="match status" value="1"/>
</dbReference>
<accession>A0A6N7Z632</accession>
<keyword evidence="15 18" id="KW-0511">Multifunctional enzyme</keyword>
<dbReference type="Pfam" id="PF00925">
    <property type="entry name" value="GTP_cyclohydro2"/>
    <property type="match status" value="1"/>
</dbReference>
<feature type="binding site" evidence="18">
    <location>
        <begin position="25"/>
        <end position="26"/>
    </location>
    <ligand>
        <name>D-ribulose 5-phosphate</name>
        <dbReference type="ChEBI" id="CHEBI:58121"/>
    </ligand>
</feature>
<dbReference type="HAMAP" id="MF_01283">
    <property type="entry name" value="RibBA"/>
    <property type="match status" value="1"/>
</dbReference>
<evidence type="ECO:0000256" key="15">
    <source>
        <dbReference type="ARBA" id="ARBA00023268"/>
    </source>
</evidence>
<dbReference type="OrthoDB" id="9793111at2"/>